<dbReference type="PATRIC" id="fig|765913.3.peg.1457"/>
<accession>G2DZH0</accession>
<dbReference type="PANTHER" id="PTHR35812:SF1">
    <property type="entry name" value="LIPOPROTEIN"/>
    <property type="match status" value="1"/>
</dbReference>
<organism evidence="3 4">
    <name type="scientific">Thiorhodococcus drewsii AZ1</name>
    <dbReference type="NCBI Taxonomy" id="765913"/>
    <lineage>
        <taxon>Bacteria</taxon>
        <taxon>Pseudomonadati</taxon>
        <taxon>Pseudomonadota</taxon>
        <taxon>Gammaproteobacteria</taxon>
        <taxon>Chromatiales</taxon>
        <taxon>Chromatiaceae</taxon>
        <taxon>Thiorhodococcus</taxon>
    </lineage>
</organism>
<keyword evidence="1" id="KW-0732">Signal</keyword>
<protein>
    <recommendedName>
        <fullName evidence="2">Lcl C-terminal domain-containing protein</fullName>
    </recommendedName>
</protein>
<evidence type="ECO:0000259" key="2">
    <source>
        <dbReference type="Pfam" id="PF07603"/>
    </source>
</evidence>
<evidence type="ECO:0000256" key="1">
    <source>
        <dbReference type="SAM" id="SignalP"/>
    </source>
</evidence>
<feature type="chain" id="PRO_5003429142" description="Lcl C-terminal domain-containing protein" evidence="1">
    <location>
        <begin position="22"/>
        <end position="205"/>
    </location>
</feature>
<proteinExistence type="predicted"/>
<gene>
    <name evidence="3" type="ORF">ThidrDRAFT_1433</name>
</gene>
<reference evidence="3 4" key="1">
    <citation type="submission" date="2011-06" db="EMBL/GenBank/DDBJ databases">
        <title>The draft genome of Thiorhodococcus drewsii AZ1.</title>
        <authorList>
            <consortium name="US DOE Joint Genome Institute (JGI-PGF)"/>
            <person name="Lucas S."/>
            <person name="Han J."/>
            <person name="Lapidus A."/>
            <person name="Cheng J.-F."/>
            <person name="Goodwin L."/>
            <person name="Pitluck S."/>
            <person name="Peters L."/>
            <person name="Land M.L."/>
            <person name="Hauser L."/>
            <person name="Vogl K."/>
            <person name="Liu Z."/>
            <person name="Imhoff J."/>
            <person name="Thiel V."/>
            <person name="Frigaard N.-U."/>
            <person name="Bryant D.A."/>
            <person name="Woyke T.J."/>
        </authorList>
    </citation>
    <scope>NUCLEOTIDE SEQUENCE [LARGE SCALE GENOMIC DNA]</scope>
    <source>
        <strain evidence="3 4">AZ1</strain>
    </source>
</reference>
<evidence type="ECO:0000313" key="4">
    <source>
        <dbReference type="Proteomes" id="UP000004200"/>
    </source>
</evidence>
<dbReference type="eggNOG" id="COG0515">
    <property type="taxonomic scope" value="Bacteria"/>
</dbReference>
<keyword evidence="4" id="KW-1185">Reference proteome</keyword>
<dbReference type="Pfam" id="PF07603">
    <property type="entry name" value="Lcl_C"/>
    <property type="match status" value="1"/>
</dbReference>
<name>G2DZH0_9GAMM</name>
<feature type="domain" description="Lcl C-terminal" evidence="2">
    <location>
        <begin position="42"/>
        <end position="165"/>
    </location>
</feature>
<comment type="caution">
    <text evidence="3">The sequence shown here is derived from an EMBL/GenBank/DDBJ whole genome shotgun (WGS) entry which is preliminary data.</text>
</comment>
<dbReference type="InterPro" id="IPR011460">
    <property type="entry name" value="Lcl_C"/>
</dbReference>
<dbReference type="OrthoDB" id="9793251at2"/>
<dbReference type="STRING" id="765913.ThidrDRAFT_1433"/>
<dbReference type="RefSeq" id="WP_007040147.1">
    <property type="nucleotide sequence ID" value="NZ_AFWT01000008.1"/>
</dbReference>
<evidence type="ECO:0000313" key="3">
    <source>
        <dbReference type="EMBL" id="EGV32197.1"/>
    </source>
</evidence>
<sequence>MKLSSPLLLVGLLPVLSPALAQDCVENGVPIPAAHFIQVQNGTIIDRATNLMWKQCSEGATGVGCAAGQPERLKWKAAMGRARDSRFAGYADWRLPNRRELKTLMQNRCYGLRIDGVIFPNTPAARFWTSTPAAYYPGSAWTLDFADSSIGYGTRSDRAYVRLVRDSEACSPVIPGTCLPHEDRLYEPHGSVEELDPSQEIPQDP</sequence>
<dbReference type="EMBL" id="AFWT01000008">
    <property type="protein sequence ID" value="EGV32197.1"/>
    <property type="molecule type" value="Genomic_DNA"/>
</dbReference>
<dbReference type="PANTHER" id="PTHR35812">
    <property type="entry name" value="LIPOPROTEIN"/>
    <property type="match status" value="1"/>
</dbReference>
<feature type="signal peptide" evidence="1">
    <location>
        <begin position="1"/>
        <end position="21"/>
    </location>
</feature>
<dbReference type="AlphaFoldDB" id="G2DZH0"/>
<dbReference type="Proteomes" id="UP000004200">
    <property type="component" value="Unassembled WGS sequence"/>
</dbReference>